<gene>
    <name evidence="2" type="ORF">QC763_406600</name>
</gene>
<dbReference type="Proteomes" id="UP001326199">
    <property type="component" value="Unassembled WGS sequence"/>
</dbReference>
<reference evidence="2 3" key="1">
    <citation type="journal article" date="2023" name="bioRxiv">
        <title>High-quality genome assemblies of four members of thePodospora anserinaspecies complex.</title>
        <authorList>
            <person name="Ament-Velasquez S.L."/>
            <person name="Vogan A.A."/>
            <person name="Wallerman O."/>
            <person name="Hartmann F."/>
            <person name="Gautier V."/>
            <person name="Silar P."/>
            <person name="Giraud T."/>
            <person name="Johannesson H."/>
        </authorList>
    </citation>
    <scope>NUCLEOTIDE SEQUENCE [LARGE SCALE GENOMIC DNA]</scope>
    <source>
        <strain evidence="2 3">CBS 411.78</strain>
    </source>
</reference>
<dbReference type="Gene3D" id="3.40.50.1820">
    <property type="entry name" value="alpha/beta hydrolase"/>
    <property type="match status" value="1"/>
</dbReference>
<evidence type="ECO:0000313" key="2">
    <source>
        <dbReference type="EMBL" id="KAK4666134.1"/>
    </source>
</evidence>
<dbReference type="EMBL" id="JAFFHB010000005">
    <property type="protein sequence ID" value="KAK4666134.1"/>
    <property type="molecule type" value="Genomic_DNA"/>
</dbReference>
<feature type="compositionally biased region" description="Low complexity" evidence="1">
    <location>
        <begin position="325"/>
        <end position="337"/>
    </location>
</feature>
<accession>A0ABR0HE03</accession>
<dbReference type="SUPFAM" id="SSF53474">
    <property type="entry name" value="alpha/beta-Hydrolases"/>
    <property type="match status" value="1"/>
</dbReference>
<keyword evidence="3" id="KW-1185">Reference proteome</keyword>
<sequence length="503" mass="56851">MGRLRFLSFQNLLSMLRWPLGARRWRPAALTCRVLRKSRFYSTNESVENVQVQCASAGEITVSLHNIAKHASTKPLVIVIPPIPHTGGEPHSSLPRWLREFPAAVINYRWNNVKDPEDKTPLRWPSPVHDLTFGYSWLSANLGLRPEKKKHVFGRPAYVYGSYLGATLGAGLAFTEAHHPFLNLGQGGMTVRGLIAHNGIYNWPMFLPDHPIHSYKLKPPKHGIRPFYTNKVQSQRFELEEFDENTAFGFLYSQMPYLFPSPSNLFDPFASPTLFFQNAPLHVPEDFFNPSRFNNLPAPPALSSAVDNFLADTMGIPEPQPPQSDDPSSSQALSSKPLAELTSQEIDVILAQKTAEAMASRRPRKGYLVFPSRKSTLRIPETLLLFDSDDIPASGDEKRIPPRNSFKVQAIELAGLMRRSVSMFECQTLAKEGDEEFAEPEARDREALRRVKTMELSAQVKEQEEDDIGEWGLRGSEEALAVKWLKGAIREDEDWMEDKRARS</sequence>
<name>A0ABR0HE03_9PEZI</name>
<comment type="caution">
    <text evidence="2">The sequence shown here is derived from an EMBL/GenBank/DDBJ whole genome shotgun (WGS) entry which is preliminary data.</text>
</comment>
<proteinExistence type="predicted"/>
<protein>
    <submittedName>
        <fullName evidence="2">Uncharacterized protein</fullName>
    </submittedName>
</protein>
<evidence type="ECO:0000313" key="3">
    <source>
        <dbReference type="Proteomes" id="UP001326199"/>
    </source>
</evidence>
<dbReference type="InterPro" id="IPR029058">
    <property type="entry name" value="AB_hydrolase_fold"/>
</dbReference>
<evidence type="ECO:0000256" key="1">
    <source>
        <dbReference type="SAM" id="MobiDB-lite"/>
    </source>
</evidence>
<feature type="region of interest" description="Disordered" evidence="1">
    <location>
        <begin position="312"/>
        <end position="337"/>
    </location>
</feature>
<dbReference type="RefSeq" id="XP_062766100.1">
    <property type="nucleotide sequence ID" value="XM_062912296.1"/>
</dbReference>
<organism evidence="2 3">
    <name type="scientific">Podospora pseudopauciseta</name>
    <dbReference type="NCBI Taxonomy" id="2093780"/>
    <lineage>
        <taxon>Eukaryota</taxon>
        <taxon>Fungi</taxon>
        <taxon>Dikarya</taxon>
        <taxon>Ascomycota</taxon>
        <taxon>Pezizomycotina</taxon>
        <taxon>Sordariomycetes</taxon>
        <taxon>Sordariomycetidae</taxon>
        <taxon>Sordariales</taxon>
        <taxon>Podosporaceae</taxon>
        <taxon>Podospora</taxon>
    </lineage>
</organism>
<dbReference type="GeneID" id="87932639"/>